<evidence type="ECO:0000313" key="1">
    <source>
        <dbReference type="EMBL" id="AUG29435.1"/>
    </source>
</evidence>
<reference evidence="1 2" key="1">
    <citation type="submission" date="2017-12" db="EMBL/GenBank/DDBJ databases">
        <title>Isolation and characterization of estrogens degradatiion strain Microbacterium hominis SJTG1.</title>
        <authorList>
            <person name="Xiong W."/>
            <person name="Yin C."/>
            <person name="Zheng D."/>
            <person name="Liang R."/>
        </authorList>
    </citation>
    <scope>NUCLEOTIDE SEQUENCE [LARGE SCALE GENOMIC DNA]</scope>
    <source>
        <strain evidence="1 2">SJTG1</strain>
    </source>
</reference>
<organism evidence="1 2">
    <name type="scientific">Microbacterium hominis</name>
    <dbReference type="NCBI Taxonomy" id="162426"/>
    <lineage>
        <taxon>Bacteria</taxon>
        <taxon>Bacillati</taxon>
        <taxon>Actinomycetota</taxon>
        <taxon>Actinomycetes</taxon>
        <taxon>Micrococcales</taxon>
        <taxon>Microbacteriaceae</taxon>
        <taxon>Microbacterium</taxon>
    </lineage>
</organism>
<name>A0A2K9D751_9MICO</name>
<sequence length="66" mass="7067">MTSTPAAAPSTDKTTDAEAIIEVLKQHMSGPNGCTCGDAPEVFWERELHAHIAEVMLADGWTRAAQ</sequence>
<dbReference type="KEGG" id="mhos:CXR34_08145"/>
<gene>
    <name evidence="1" type="ORF">CXR34_08145</name>
</gene>
<accession>A0A2K9D751</accession>
<proteinExistence type="predicted"/>
<dbReference type="Proteomes" id="UP000233276">
    <property type="component" value="Chromosome"/>
</dbReference>
<protein>
    <submittedName>
        <fullName evidence="1">Uncharacterized protein</fullName>
    </submittedName>
</protein>
<evidence type="ECO:0000313" key="2">
    <source>
        <dbReference type="Proteomes" id="UP000233276"/>
    </source>
</evidence>
<dbReference type="EMBL" id="CP025299">
    <property type="protein sequence ID" value="AUG29435.1"/>
    <property type="molecule type" value="Genomic_DNA"/>
</dbReference>
<dbReference type="RefSeq" id="WP_036283322.1">
    <property type="nucleotide sequence ID" value="NZ_CP025299.1"/>
</dbReference>
<dbReference type="AlphaFoldDB" id="A0A2K9D751"/>